<keyword evidence="4" id="KW-0158">Chromosome</keyword>
<keyword evidence="11" id="KW-0539">Nucleus</keyword>
<dbReference type="GO" id="GO:0005634">
    <property type="term" value="C:nucleus"/>
    <property type="evidence" value="ECO:0007669"/>
    <property type="project" value="UniProtKB-SubCell"/>
</dbReference>
<dbReference type="GO" id="GO:0003724">
    <property type="term" value="F:RNA helicase activity"/>
    <property type="evidence" value="ECO:0007669"/>
    <property type="project" value="UniProtKB-EC"/>
</dbReference>
<dbReference type="GO" id="GO:0003697">
    <property type="term" value="F:single-stranded DNA binding"/>
    <property type="evidence" value="ECO:0007669"/>
    <property type="project" value="TreeGrafter"/>
</dbReference>
<gene>
    <name evidence="15" type="primary">smc6</name>
    <name evidence="15" type="ORF">H2200_011661</name>
</gene>
<dbReference type="EMBL" id="JAPDRK010000020">
    <property type="protein sequence ID" value="KAJ9604138.1"/>
    <property type="molecule type" value="Genomic_DNA"/>
</dbReference>
<dbReference type="GO" id="GO:0003684">
    <property type="term" value="F:damaged DNA binding"/>
    <property type="evidence" value="ECO:0007669"/>
    <property type="project" value="TreeGrafter"/>
</dbReference>
<name>A0AA38WZT7_9EURO</name>
<dbReference type="Proteomes" id="UP001172673">
    <property type="component" value="Unassembled WGS sequence"/>
</dbReference>
<evidence type="ECO:0000256" key="12">
    <source>
        <dbReference type="SAM" id="Coils"/>
    </source>
</evidence>
<keyword evidence="15" id="KW-0378">Hydrolase</keyword>
<keyword evidence="9" id="KW-0233">DNA recombination</keyword>
<evidence type="ECO:0000259" key="14">
    <source>
        <dbReference type="Pfam" id="PF02463"/>
    </source>
</evidence>
<dbReference type="AlphaFoldDB" id="A0AA38WZT7"/>
<keyword evidence="5" id="KW-0547">Nucleotide-binding</keyword>
<evidence type="ECO:0000256" key="3">
    <source>
        <dbReference type="ARBA" id="ARBA00006793"/>
    </source>
</evidence>
<comment type="similarity">
    <text evidence="3">Belongs to the SMC family. SMC6 subfamily.</text>
</comment>
<protein>
    <submittedName>
        <fullName evidence="15">Structural maintenance of chromosomes protein 6</fullName>
        <ecNumber evidence="15">3.6.4.13</ecNumber>
    </submittedName>
</protein>
<feature type="region of interest" description="Disordered" evidence="13">
    <location>
        <begin position="738"/>
        <end position="761"/>
    </location>
</feature>
<keyword evidence="7" id="KW-0067">ATP-binding</keyword>
<feature type="coiled-coil region" evidence="12">
    <location>
        <begin position="469"/>
        <end position="520"/>
    </location>
</feature>
<evidence type="ECO:0000256" key="11">
    <source>
        <dbReference type="ARBA" id="ARBA00023242"/>
    </source>
</evidence>
<proteinExistence type="inferred from homology"/>
<evidence type="ECO:0000313" key="15">
    <source>
        <dbReference type="EMBL" id="KAJ9604138.1"/>
    </source>
</evidence>
<feature type="coiled-coil region" evidence="12">
    <location>
        <begin position="338"/>
        <end position="442"/>
    </location>
</feature>
<evidence type="ECO:0000256" key="6">
    <source>
        <dbReference type="ARBA" id="ARBA00022763"/>
    </source>
</evidence>
<dbReference type="InterPro" id="IPR003395">
    <property type="entry name" value="RecF/RecN/SMC_N"/>
</dbReference>
<feature type="domain" description="RecF/RecN/SMC N-terminal" evidence="14">
    <location>
        <begin position="97"/>
        <end position="1106"/>
    </location>
</feature>
<dbReference type="PANTHER" id="PTHR19306">
    <property type="entry name" value="STRUCTURAL MAINTENANCE OF CHROMOSOMES 5,6 SMC5, SMC6"/>
    <property type="match status" value="1"/>
</dbReference>
<comment type="subcellular location">
    <subcellularLocation>
        <location evidence="2">Chromosome</location>
    </subcellularLocation>
    <subcellularLocation>
        <location evidence="1">Nucleus</location>
    </subcellularLocation>
</comment>
<evidence type="ECO:0000256" key="9">
    <source>
        <dbReference type="ARBA" id="ARBA00023172"/>
    </source>
</evidence>
<evidence type="ECO:0000313" key="16">
    <source>
        <dbReference type="Proteomes" id="UP001172673"/>
    </source>
</evidence>
<dbReference type="GO" id="GO:0035861">
    <property type="term" value="C:site of double-strand break"/>
    <property type="evidence" value="ECO:0007669"/>
    <property type="project" value="TreeGrafter"/>
</dbReference>
<dbReference type="GO" id="GO:0000724">
    <property type="term" value="P:double-strand break repair via homologous recombination"/>
    <property type="evidence" value="ECO:0007669"/>
    <property type="project" value="TreeGrafter"/>
</dbReference>
<evidence type="ECO:0000256" key="8">
    <source>
        <dbReference type="ARBA" id="ARBA00023054"/>
    </source>
</evidence>
<dbReference type="SUPFAM" id="SSF52540">
    <property type="entry name" value="P-loop containing nucleoside triphosphate hydrolases"/>
    <property type="match status" value="1"/>
</dbReference>
<evidence type="ECO:0000256" key="13">
    <source>
        <dbReference type="SAM" id="MobiDB-lite"/>
    </source>
</evidence>
<organism evidence="15 16">
    <name type="scientific">Cladophialophora chaetospira</name>
    <dbReference type="NCBI Taxonomy" id="386627"/>
    <lineage>
        <taxon>Eukaryota</taxon>
        <taxon>Fungi</taxon>
        <taxon>Dikarya</taxon>
        <taxon>Ascomycota</taxon>
        <taxon>Pezizomycotina</taxon>
        <taxon>Eurotiomycetes</taxon>
        <taxon>Chaetothyriomycetidae</taxon>
        <taxon>Chaetothyriales</taxon>
        <taxon>Herpotrichiellaceae</taxon>
        <taxon>Cladophialophora</taxon>
    </lineage>
</organism>
<evidence type="ECO:0000256" key="2">
    <source>
        <dbReference type="ARBA" id="ARBA00004286"/>
    </source>
</evidence>
<evidence type="ECO:0000256" key="4">
    <source>
        <dbReference type="ARBA" id="ARBA00022454"/>
    </source>
</evidence>
<dbReference type="EC" id="3.6.4.13" evidence="15"/>
<evidence type="ECO:0000256" key="7">
    <source>
        <dbReference type="ARBA" id="ARBA00022840"/>
    </source>
</evidence>
<dbReference type="Gene3D" id="3.40.50.300">
    <property type="entry name" value="P-loop containing nucleotide triphosphate hydrolases"/>
    <property type="match status" value="2"/>
</dbReference>
<accession>A0AA38WZT7</accession>
<reference evidence="15" key="1">
    <citation type="submission" date="2022-10" db="EMBL/GenBank/DDBJ databases">
        <title>Culturing micro-colonial fungi from biological soil crusts in the Mojave desert and describing Neophaeococcomyces mojavensis, and introducing the new genera and species Taxawa tesnikishii.</title>
        <authorList>
            <person name="Kurbessoian T."/>
            <person name="Stajich J.E."/>
        </authorList>
    </citation>
    <scope>NUCLEOTIDE SEQUENCE</scope>
    <source>
        <strain evidence="15">TK_41</strain>
    </source>
</reference>
<keyword evidence="6" id="KW-0227">DNA damage</keyword>
<dbReference type="InterPro" id="IPR027417">
    <property type="entry name" value="P-loop_NTPase"/>
</dbReference>
<comment type="caution">
    <text evidence="15">The sequence shown here is derived from an EMBL/GenBank/DDBJ whole genome shotgun (WGS) entry which is preliminary data.</text>
</comment>
<dbReference type="Pfam" id="PF02463">
    <property type="entry name" value="SMC_N"/>
    <property type="match status" value="1"/>
</dbReference>
<evidence type="ECO:0000256" key="5">
    <source>
        <dbReference type="ARBA" id="ARBA00022741"/>
    </source>
</evidence>
<keyword evidence="16" id="KW-1185">Reference proteome</keyword>
<evidence type="ECO:0000256" key="10">
    <source>
        <dbReference type="ARBA" id="ARBA00023204"/>
    </source>
</evidence>
<dbReference type="GO" id="GO:0005524">
    <property type="term" value="F:ATP binding"/>
    <property type="evidence" value="ECO:0007669"/>
    <property type="project" value="UniProtKB-KW"/>
</dbReference>
<dbReference type="PANTHER" id="PTHR19306:SF6">
    <property type="entry name" value="STRUCTURAL MAINTENANCE OF CHROMOSOMES PROTEIN 6"/>
    <property type="match status" value="1"/>
</dbReference>
<evidence type="ECO:0000256" key="1">
    <source>
        <dbReference type="ARBA" id="ARBA00004123"/>
    </source>
</evidence>
<keyword evidence="8 12" id="KW-0175">Coiled coil</keyword>
<feature type="region of interest" description="Disordered" evidence="13">
    <location>
        <begin position="1"/>
        <end position="69"/>
    </location>
</feature>
<sequence>MSRAQKRRAPADSDEESEANQESSPPRRTSNKRRRTSDESSIPQDTFSDQDDRGSTPPSDINSDNEVEDDEEIFLQMTQAIEARKDILNEPAEYGILEEVEVINFMCHGRFAFKLGPLINFICGKNGSGKSAILTAIILCLGGKASATNRGARLQNFIKEGEDHATIICKLKNQGENAYMAELYGATIQVERHIQRNGTSGFKLKSEKGRIVSTRKSDLEEICDHMMLQIENPLAVLSQDQARQFLSSSSAAEKYKFFMKGVQLEQLDQDYRLMEETLDNIIARIGNRLPDLNILKDKKDRATNKLALSDKFESMRDRMREIRRQLAWIQVEDKEKLRDDFAGELEAADAKIAEAQRRLDQIDAVYMESDQAAFIAKDNYGTLKADVDRLKDEKKDLDSENQDKIKARHEAAAELRQIRDALKSVDKNIANRQNAIQQEEQRLAELHGGGAAQRIAEREVAREAVGTATSELEDHKAQKQNRLDEVKRMQALEAQAAETKKKEDDRVIELEKMINNLKANNKHSDTAFHSNMPTLLQALQHETGFQERPIGPLGKHVKLLKPEWSFILEKSFGQTLNGFIVTTKRDETLLKNHMRRNRCDVPIFIANHLSLDVRPHLPADHFETILSVLEIDNDLVRKQLIIAHAIEQCVLIPSLAEATKSLFAEGRPPVPNIRRCFSFLPGGVKTMGRVQFYRGGSPASDPAHAWKGLPRMKTDAAENIRQQEDALSECKAQRLRADKELQSGRSRRVKAQQEANQHEKTTRRLTVALQEAQTRLDDLNDAIENDTAESGKLDQLQKALEADRQQKEVHESSYQDSVNNVDEKTNDLHAATAKCNDMDRRIEQADALAEQAKTAAQQADKTRSRDLKNKNDAFEKVRDAQADRGQVEQNLERIETEVADYTKQALSISERIHVPEGETHNGLEKKYKKLKEDHTRYQNQVGNRDELAADLAKWSTAYESAQKEIDTLESLQKQLTRTLTTRRHRWAQFRMFITARSRAGFIMKLSERGFRGTLHIDHNKKIMDIAVEPDLTRRNGEGRSAKTLSGGEKSFSQICLLLSIWDAMGVPIRCLDEFDVFMDAVNRNTSVKLLVDGARHSTGGQFILISPGTQSDIPIADDVNRVECAPPQRGQTTINFGRQ</sequence>
<dbReference type="GO" id="GO:0030915">
    <property type="term" value="C:Smc5-Smc6 complex"/>
    <property type="evidence" value="ECO:0007669"/>
    <property type="project" value="TreeGrafter"/>
</dbReference>
<keyword evidence="10" id="KW-0234">DNA repair</keyword>
<dbReference type="GO" id="GO:0016787">
    <property type="term" value="F:hydrolase activity"/>
    <property type="evidence" value="ECO:0007669"/>
    <property type="project" value="UniProtKB-KW"/>
</dbReference>